<dbReference type="Proteomes" id="UP000492821">
    <property type="component" value="Unassembled WGS sequence"/>
</dbReference>
<reference evidence="2" key="2">
    <citation type="submission" date="2020-10" db="UniProtKB">
        <authorList>
            <consortium name="WormBaseParasite"/>
        </authorList>
    </citation>
    <scope>IDENTIFICATION</scope>
</reference>
<dbReference type="WBParaSite" id="Pan_g551.t1">
    <property type="protein sequence ID" value="Pan_g551.t1"/>
    <property type="gene ID" value="Pan_g551"/>
</dbReference>
<sequence>MLPNHLIRELMHTIRHKYGGDAMVLLALSGKQHFPVFQYVVENHIYASVDEDSISLHSSPIGYPSVPLAFLTEGSKRLAIQCVRKLFVGNPPFEQFEFEKITEFTIPTFDKSFIPILNSLTALDVLCVLFISDDDCDKFIHAVNSGTISLTNARNLNIGMTVDSCVKLLASTPSPALPEDVIFNLIDAFDVPSDLESLKTFPNVKRFASKIYFSTGLNSEKLHRISAIMKCFPGLETAKIDLCYNHFSRSNDYTIISNFHEWLRNTNFSAPVEMTFEECIEFVKNPEPFSGQLKSFGYKEDGSNLVIKKVYGNVKFFHRIQRRD</sequence>
<proteinExistence type="predicted"/>
<accession>A0A7E4VZV3</accession>
<protein>
    <submittedName>
        <fullName evidence="2">F-box domain-containing protein</fullName>
    </submittedName>
</protein>
<evidence type="ECO:0000313" key="1">
    <source>
        <dbReference type="Proteomes" id="UP000492821"/>
    </source>
</evidence>
<dbReference type="AlphaFoldDB" id="A0A7E4VZV3"/>
<keyword evidence="1" id="KW-1185">Reference proteome</keyword>
<organism evidence="1 2">
    <name type="scientific">Panagrellus redivivus</name>
    <name type="common">Microworm</name>
    <dbReference type="NCBI Taxonomy" id="6233"/>
    <lineage>
        <taxon>Eukaryota</taxon>
        <taxon>Metazoa</taxon>
        <taxon>Ecdysozoa</taxon>
        <taxon>Nematoda</taxon>
        <taxon>Chromadorea</taxon>
        <taxon>Rhabditida</taxon>
        <taxon>Tylenchina</taxon>
        <taxon>Panagrolaimomorpha</taxon>
        <taxon>Panagrolaimoidea</taxon>
        <taxon>Panagrolaimidae</taxon>
        <taxon>Panagrellus</taxon>
    </lineage>
</organism>
<evidence type="ECO:0000313" key="2">
    <source>
        <dbReference type="WBParaSite" id="Pan_g551.t1"/>
    </source>
</evidence>
<reference evidence="1" key="1">
    <citation type="journal article" date="2013" name="Genetics">
        <title>The draft genome and transcriptome of Panagrellus redivivus are shaped by the harsh demands of a free-living lifestyle.</title>
        <authorList>
            <person name="Srinivasan J."/>
            <person name="Dillman A.R."/>
            <person name="Macchietto M.G."/>
            <person name="Heikkinen L."/>
            <person name="Lakso M."/>
            <person name="Fracchia K.M."/>
            <person name="Antoshechkin I."/>
            <person name="Mortazavi A."/>
            <person name="Wong G."/>
            <person name="Sternberg P.W."/>
        </authorList>
    </citation>
    <scope>NUCLEOTIDE SEQUENCE [LARGE SCALE GENOMIC DNA]</scope>
    <source>
        <strain evidence="1">MT8872</strain>
    </source>
</reference>
<name>A0A7E4VZV3_PANRE</name>